<feature type="active site" description="Tele-phosphohistidine intermediate" evidence="2">
    <location>
        <position position="9"/>
    </location>
</feature>
<dbReference type="SUPFAM" id="SSF53254">
    <property type="entry name" value="Phosphoglycerate mutase-like"/>
    <property type="match status" value="1"/>
</dbReference>
<evidence type="ECO:0000256" key="3">
    <source>
        <dbReference type="PIRSR" id="PIRSR613078-2"/>
    </source>
</evidence>
<dbReference type="Proteomes" id="UP000288291">
    <property type="component" value="Unassembled WGS sequence"/>
</dbReference>
<dbReference type="GO" id="GO:0045820">
    <property type="term" value="P:negative regulation of glycolytic process"/>
    <property type="evidence" value="ECO:0007669"/>
    <property type="project" value="TreeGrafter"/>
</dbReference>
<dbReference type="GO" id="GO:0005829">
    <property type="term" value="C:cytosol"/>
    <property type="evidence" value="ECO:0007669"/>
    <property type="project" value="TreeGrafter"/>
</dbReference>
<dbReference type="SMART" id="SM00855">
    <property type="entry name" value="PGAM"/>
    <property type="match status" value="1"/>
</dbReference>
<sequence>MKRIYIVRHGQTYINRYNKMQGWCDTPLTEAGITGAKEAGKALKDVPFDIALSSDLKRASETCDIIIKHNTNHNEIQHLASPFFREQFYGYFEGLDSEMAWRMIGGAHGYNTRQEMFAQEKIDTIKDWIKEADPYHDAEDAKEYWDRLNKGFNLISELDGAENILLVIHGFTIRSIWSRFGDNIPLVPGPKNASITIMTMNSTGEMKVTAYNKMHL</sequence>
<evidence type="ECO:0000256" key="1">
    <source>
        <dbReference type="ARBA" id="ARBA00022801"/>
    </source>
</evidence>
<comment type="caution">
    <text evidence="4">The sequence shown here is derived from an EMBL/GenBank/DDBJ whole genome shotgun (WGS) entry which is preliminary data.</text>
</comment>
<dbReference type="InterPro" id="IPR029033">
    <property type="entry name" value="His_PPase_superfam"/>
</dbReference>
<protein>
    <submittedName>
        <fullName evidence="4">Histidine phosphatase family protein</fullName>
    </submittedName>
</protein>
<name>A0A437SUR8_9LACO</name>
<dbReference type="Pfam" id="PF00300">
    <property type="entry name" value="His_Phos_1"/>
    <property type="match status" value="1"/>
</dbReference>
<reference evidence="4 5" key="1">
    <citation type="submission" date="2018-12" db="EMBL/GenBank/DDBJ databases">
        <authorList>
            <person name="Meng J."/>
        </authorList>
    </citation>
    <scope>NUCLEOTIDE SEQUENCE [LARGE SCALE GENOMIC DNA]</scope>
    <source>
        <strain evidence="4 5">HT111-2</strain>
    </source>
</reference>
<dbReference type="PANTHER" id="PTHR46517:SF1">
    <property type="entry name" value="FRUCTOSE-2,6-BISPHOSPHATASE TIGAR"/>
    <property type="match status" value="1"/>
</dbReference>
<dbReference type="InterPro" id="IPR051695">
    <property type="entry name" value="Phosphoglycerate_Mutase"/>
</dbReference>
<organism evidence="4 5">
    <name type="scientific">Lactobacillus xujianguonis</name>
    <dbReference type="NCBI Taxonomy" id="2495899"/>
    <lineage>
        <taxon>Bacteria</taxon>
        <taxon>Bacillati</taxon>
        <taxon>Bacillota</taxon>
        <taxon>Bacilli</taxon>
        <taxon>Lactobacillales</taxon>
        <taxon>Lactobacillaceae</taxon>
        <taxon>Lactobacillus</taxon>
    </lineage>
</organism>
<accession>A0A437SUR8</accession>
<gene>
    <name evidence="4" type="ORF">EJK17_06025</name>
</gene>
<dbReference type="GO" id="GO:0043456">
    <property type="term" value="P:regulation of pentose-phosphate shunt"/>
    <property type="evidence" value="ECO:0007669"/>
    <property type="project" value="TreeGrafter"/>
</dbReference>
<evidence type="ECO:0000313" key="4">
    <source>
        <dbReference type="EMBL" id="RVU70676.1"/>
    </source>
</evidence>
<dbReference type="PANTHER" id="PTHR46517">
    <property type="entry name" value="FRUCTOSE-2,6-BISPHOSPHATASE TIGAR"/>
    <property type="match status" value="1"/>
</dbReference>
<dbReference type="GO" id="GO:0004331">
    <property type="term" value="F:fructose-2,6-bisphosphate 2-phosphatase activity"/>
    <property type="evidence" value="ECO:0007669"/>
    <property type="project" value="TreeGrafter"/>
</dbReference>
<keyword evidence="5" id="KW-1185">Reference proteome</keyword>
<dbReference type="RefSeq" id="WP_103660886.1">
    <property type="nucleotide sequence ID" value="NZ_ML136882.1"/>
</dbReference>
<evidence type="ECO:0000256" key="2">
    <source>
        <dbReference type="PIRSR" id="PIRSR613078-1"/>
    </source>
</evidence>
<evidence type="ECO:0000313" key="5">
    <source>
        <dbReference type="Proteomes" id="UP000288291"/>
    </source>
</evidence>
<feature type="active site" description="Proton donor/acceptor" evidence="2">
    <location>
        <position position="86"/>
    </location>
</feature>
<dbReference type="Gene3D" id="3.40.50.1240">
    <property type="entry name" value="Phosphoglycerate mutase-like"/>
    <property type="match status" value="1"/>
</dbReference>
<keyword evidence="1" id="KW-0378">Hydrolase</keyword>
<dbReference type="AlphaFoldDB" id="A0A437SUR8"/>
<proteinExistence type="predicted"/>
<feature type="binding site" evidence="3">
    <location>
        <begin position="8"/>
        <end position="15"/>
    </location>
    <ligand>
        <name>substrate</name>
    </ligand>
</feature>
<dbReference type="InterPro" id="IPR013078">
    <property type="entry name" value="His_Pase_superF_clade-1"/>
</dbReference>
<dbReference type="CDD" id="cd07067">
    <property type="entry name" value="HP_PGM_like"/>
    <property type="match status" value="1"/>
</dbReference>
<feature type="binding site" evidence="3">
    <location>
        <position position="58"/>
    </location>
    <ligand>
        <name>substrate</name>
    </ligand>
</feature>
<dbReference type="EMBL" id="RXIA01000014">
    <property type="protein sequence ID" value="RVU70676.1"/>
    <property type="molecule type" value="Genomic_DNA"/>
</dbReference>
<feature type="binding site" evidence="3">
    <location>
        <begin position="86"/>
        <end position="89"/>
    </location>
    <ligand>
        <name>substrate</name>
    </ligand>
</feature>